<dbReference type="EMBL" id="BAABDK010000001">
    <property type="protein sequence ID" value="GAA4023736.1"/>
    <property type="molecule type" value="Genomic_DNA"/>
</dbReference>
<proteinExistence type="predicted"/>
<keyword evidence="3" id="KW-1185">Reference proteome</keyword>
<name>A0ABP7TBR6_9BACT</name>
<organism evidence="2 3">
    <name type="scientific">Hymenobacter glaciei</name>
    <dbReference type="NCBI Taxonomy" id="877209"/>
    <lineage>
        <taxon>Bacteria</taxon>
        <taxon>Pseudomonadati</taxon>
        <taxon>Bacteroidota</taxon>
        <taxon>Cytophagia</taxon>
        <taxon>Cytophagales</taxon>
        <taxon>Hymenobacteraceae</taxon>
        <taxon>Hymenobacter</taxon>
    </lineage>
</organism>
<reference evidence="3" key="1">
    <citation type="journal article" date="2019" name="Int. J. Syst. Evol. Microbiol.">
        <title>The Global Catalogue of Microorganisms (GCM) 10K type strain sequencing project: providing services to taxonomists for standard genome sequencing and annotation.</title>
        <authorList>
            <consortium name="The Broad Institute Genomics Platform"/>
            <consortium name="The Broad Institute Genome Sequencing Center for Infectious Disease"/>
            <person name="Wu L."/>
            <person name="Ma J."/>
        </authorList>
    </citation>
    <scope>NUCLEOTIDE SEQUENCE [LARGE SCALE GENOMIC DNA]</scope>
    <source>
        <strain evidence="3">JCM 17225</strain>
    </source>
</reference>
<feature type="signal peptide" evidence="1">
    <location>
        <begin position="1"/>
        <end position="39"/>
    </location>
</feature>
<evidence type="ECO:0000256" key="1">
    <source>
        <dbReference type="SAM" id="SignalP"/>
    </source>
</evidence>
<sequence>MLNSFSARKTLVSRLRSVLAIATLLLPAALVGCTNTTEAVPDLGHSYYPLAVGNTWTYAVRDSVWSAANLANPTSTATGTSFQFRETISEVFADAAGQLAYRLVRARRATATDTWVNDSVFTISATSNALVLNRGNVRTVELIFPPRQGRSWNLNAFNNNYNDTITAETRQYSAVSQTFTTGGGNTGLAATTYANTITTANTGLATESSLLRKVNYQQVYAQGVGPVYRRRDNKAAFTYTSQTPPYNQVFPSGAFTSAFTRRETLIDYQLK</sequence>
<dbReference type="RefSeq" id="WP_345049780.1">
    <property type="nucleotide sequence ID" value="NZ_BAABDK010000001.1"/>
</dbReference>
<evidence type="ECO:0000313" key="2">
    <source>
        <dbReference type="EMBL" id="GAA4023736.1"/>
    </source>
</evidence>
<accession>A0ABP7TBR6</accession>
<comment type="caution">
    <text evidence="2">The sequence shown here is derived from an EMBL/GenBank/DDBJ whole genome shotgun (WGS) entry which is preliminary data.</text>
</comment>
<protein>
    <submittedName>
        <fullName evidence="2">Uncharacterized protein</fullName>
    </submittedName>
</protein>
<keyword evidence="1" id="KW-0732">Signal</keyword>
<gene>
    <name evidence="2" type="ORF">GCM10022409_04520</name>
</gene>
<dbReference type="Proteomes" id="UP001501469">
    <property type="component" value="Unassembled WGS sequence"/>
</dbReference>
<evidence type="ECO:0000313" key="3">
    <source>
        <dbReference type="Proteomes" id="UP001501469"/>
    </source>
</evidence>
<feature type="chain" id="PRO_5047476810" evidence="1">
    <location>
        <begin position="40"/>
        <end position="271"/>
    </location>
</feature>